<protein>
    <submittedName>
        <fullName evidence="1">Uncharacterized protein</fullName>
    </submittedName>
</protein>
<name>A0A139WSF8_9CYAN</name>
<organism evidence="1 2">
    <name type="scientific">Scytonema hofmannii PCC 7110</name>
    <dbReference type="NCBI Taxonomy" id="128403"/>
    <lineage>
        <taxon>Bacteria</taxon>
        <taxon>Bacillati</taxon>
        <taxon>Cyanobacteriota</taxon>
        <taxon>Cyanophyceae</taxon>
        <taxon>Nostocales</taxon>
        <taxon>Scytonemataceae</taxon>
        <taxon>Scytonema</taxon>
    </lineage>
</organism>
<evidence type="ECO:0000313" key="1">
    <source>
        <dbReference type="EMBL" id="KYC35337.1"/>
    </source>
</evidence>
<dbReference type="STRING" id="128403.WA1_09330"/>
<comment type="caution">
    <text evidence="1">The sequence shown here is derived from an EMBL/GenBank/DDBJ whole genome shotgun (WGS) entry which is preliminary data.</text>
</comment>
<gene>
    <name evidence="1" type="ORF">WA1_09330</name>
</gene>
<dbReference type="RefSeq" id="WP_017745326.1">
    <property type="nucleotide sequence ID" value="NZ_KQ976354.1"/>
</dbReference>
<reference evidence="1 2" key="1">
    <citation type="journal article" date="2013" name="Genome Biol. Evol.">
        <title>Genomes of Stigonematalean cyanobacteria (subsection V) and the evolution of oxygenic photosynthesis from prokaryotes to plastids.</title>
        <authorList>
            <person name="Dagan T."/>
            <person name="Roettger M."/>
            <person name="Stucken K."/>
            <person name="Landan G."/>
            <person name="Koch R."/>
            <person name="Major P."/>
            <person name="Gould S.B."/>
            <person name="Goremykin V.V."/>
            <person name="Rippka R."/>
            <person name="Tandeau de Marsac N."/>
            <person name="Gugger M."/>
            <person name="Lockhart P.J."/>
            <person name="Allen J.F."/>
            <person name="Brune I."/>
            <person name="Maus I."/>
            <person name="Puhler A."/>
            <person name="Martin W.F."/>
        </authorList>
    </citation>
    <scope>NUCLEOTIDE SEQUENCE [LARGE SCALE GENOMIC DNA]</scope>
    <source>
        <strain evidence="1 2">PCC 7110</strain>
    </source>
</reference>
<dbReference type="EMBL" id="ANNX02000052">
    <property type="protein sequence ID" value="KYC35337.1"/>
    <property type="molecule type" value="Genomic_DNA"/>
</dbReference>
<keyword evidence="2" id="KW-1185">Reference proteome</keyword>
<sequence length="78" mass="9012">MKTIKKRHLFAEITTEESATASGGLKVITVDFKNNSFTVEDRKDEFNFNSGHYFYGSDFYDNGLPFSDFMGLRVEVNW</sequence>
<dbReference type="Proteomes" id="UP000076925">
    <property type="component" value="Unassembled WGS sequence"/>
</dbReference>
<evidence type="ECO:0000313" key="2">
    <source>
        <dbReference type="Proteomes" id="UP000076925"/>
    </source>
</evidence>
<dbReference type="AlphaFoldDB" id="A0A139WSF8"/>
<proteinExistence type="predicted"/>
<accession>A0A139WSF8</accession>